<evidence type="ECO:0000256" key="6">
    <source>
        <dbReference type="RuleBase" id="RU003983"/>
    </source>
</evidence>
<keyword evidence="7" id="KW-0812">Transmembrane</keyword>
<dbReference type="Pfam" id="PF23368">
    <property type="entry name" value="DUF7092"/>
    <property type="match status" value="1"/>
</dbReference>
<evidence type="ECO:0000256" key="2">
    <source>
        <dbReference type="ARBA" id="ARBA00022723"/>
    </source>
</evidence>
<dbReference type="GO" id="GO:0004222">
    <property type="term" value="F:metalloendopeptidase activity"/>
    <property type="evidence" value="ECO:0007669"/>
    <property type="project" value="InterPro"/>
</dbReference>
<dbReference type="GO" id="GO:0016020">
    <property type="term" value="C:membrane"/>
    <property type="evidence" value="ECO:0007669"/>
    <property type="project" value="TreeGrafter"/>
</dbReference>
<evidence type="ECO:0000256" key="5">
    <source>
        <dbReference type="ARBA" id="ARBA00023049"/>
    </source>
</evidence>
<accession>A0A5M6D4M8</accession>
<dbReference type="Proteomes" id="UP000323426">
    <property type="component" value="Unassembled WGS sequence"/>
</dbReference>
<organism evidence="10 11">
    <name type="scientific">Adhaeribacter rhizoryzae</name>
    <dbReference type="NCBI Taxonomy" id="2607907"/>
    <lineage>
        <taxon>Bacteria</taxon>
        <taxon>Pseudomonadati</taxon>
        <taxon>Bacteroidota</taxon>
        <taxon>Cytophagia</taxon>
        <taxon>Cytophagales</taxon>
        <taxon>Hymenobacteraceae</taxon>
        <taxon>Adhaeribacter</taxon>
    </lineage>
</organism>
<comment type="cofactor">
    <cofactor evidence="6">
        <name>Zn(2+)</name>
        <dbReference type="ChEBI" id="CHEBI:29105"/>
    </cofactor>
    <text evidence="6">Binds 1 zinc ion per subunit.</text>
</comment>
<name>A0A5M6D4M8_9BACT</name>
<protein>
    <submittedName>
        <fullName evidence="10">M48 family metallopeptidase</fullName>
    </submittedName>
</protein>
<comment type="similarity">
    <text evidence="6">Belongs to the peptidase M48 family.</text>
</comment>
<dbReference type="GO" id="GO:0051603">
    <property type="term" value="P:proteolysis involved in protein catabolic process"/>
    <property type="evidence" value="ECO:0007669"/>
    <property type="project" value="TreeGrafter"/>
</dbReference>
<gene>
    <name evidence="10" type="ORF">F0145_18635</name>
</gene>
<dbReference type="PANTHER" id="PTHR22726:SF1">
    <property type="entry name" value="METALLOENDOPEPTIDASE OMA1, MITOCHONDRIAL"/>
    <property type="match status" value="1"/>
</dbReference>
<dbReference type="EMBL" id="VWSF01000017">
    <property type="protein sequence ID" value="KAA5542468.1"/>
    <property type="molecule type" value="Genomic_DNA"/>
</dbReference>
<evidence type="ECO:0000259" key="9">
    <source>
        <dbReference type="Pfam" id="PF23368"/>
    </source>
</evidence>
<keyword evidence="5 6" id="KW-0482">Metalloprotease</keyword>
<evidence type="ECO:0000313" key="10">
    <source>
        <dbReference type="EMBL" id="KAA5542468.1"/>
    </source>
</evidence>
<evidence type="ECO:0000256" key="7">
    <source>
        <dbReference type="SAM" id="Phobius"/>
    </source>
</evidence>
<keyword evidence="4 6" id="KW-0862">Zinc</keyword>
<dbReference type="RefSeq" id="WP_150090759.1">
    <property type="nucleotide sequence ID" value="NZ_VWSF01000017.1"/>
</dbReference>
<dbReference type="InterPro" id="IPR051156">
    <property type="entry name" value="Mito/Outer_Membr_Metalloprot"/>
</dbReference>
<dbReference type="InterPro" id="IPR055518">
    <property type="entry name" value="DUF7092"/>
</dbReference>
<keyword evidence="2" id="KW-0479">Metal-binding</keyword>
<keyword evidence="3 6" id="KW-0378">Hydrolase</keyword>
<keyword evidence="7" id="KW-1133">Transmembrane helix</keyword>
<comment type="caution">
    <text evidence="10">The sequence shown here is derived from an EMBL/GenBank/DDBJ whole genome shotgun (WGS) entry which is preliminary data.</text>
</comment>
<feature type="domain" description="DUF7092" evidence="9">
    <location>
        <begin position="6"/>
        <end position="46"/>
    </location>
</feature>
<keyword evidence="11" id="KW-1185">Reference proteome</keyword>
<dbReference type="Pfam" id="PF01435">
    <property type="entry name" value="Peptidase_M48"/>
    <property type="match status" value="1"/>
</dbReference>
<proteinExistence type="inferred from homology"/>
<dbReference type="PANTHER" id="PTHR22726">
    <property type="entry name" value="METALLOENDOPEPTIDASE OMA1"/>
    <property type="match status" value="1"/>
</dbReference>
<keyword evidence="1 6" id="KW-0645">Protease</keyword>
<dbReference type="InterPro" id="IPR001915">
    <property type="entry name" value="Peptidase_M48"/>
</dbReference>
<evidence type="ECO:0000256" key="1">
    <source>
        <dbReference type="ARBA" id="ARBA00022670"/>
    </source>
</evidence>
<keyword evidence="7" id="KW-0472">Membrane</keyword>
<feature type="transmembrane region" description="Helical" evidence="7">
    <location>
        <begin position="108"/>
        <end position="128"/>
    </location>
</feature>
<reference evidence="10 11" key="1">
    <citation type="submission" date="2019-09" db="EMBL/GenBank/DDBJ databases">
        <title>Genome sequence and assembly of Adhaeribacter sp.</title>
        <authorList>
            <person name="Chhetri G."/>
        </authorList>
    </citation>
    <scope>NUCLEOTIDE SEQUENCE [LARGE SCALE GENOMIC DNA]</scope>
    <source>
        <strain evidence="10 11">DK36</strain>
    </source>
</reference>
<feature type="transmembrane region" description="Helical" evidence="7">
    <location>
        <begin position="243"/>
        <end position="264"/>
    </location>
</feature>
<dbReference type="Gene3D" id="3.30.2010.10">
    <property type="entry name" value="Metalloproteases ('zincins'), catalytic domain"/>
    <property type="match status" value="1"/>
</dbReference>
<evidence type="ECO:0000256" key="4">
    <source>
        <dbReference type="ARBA" id="ARBA00022833"/>
    </source>
</evidence>
<dbReference type="CDD" id="cd07332">
    <property type="entry name" value="M48C_Oma1_like"/>
    <property type="match status" value="1"/>
</dbReference>
<sequence>MTVYEVIYFDGKSSQPHRAQVSLEPGALQITYKAQDGTLPVTVHWQSHRIEKEAYAEAGKTILRYGNYPAQSLEVTVPDFLPALDSYYAAAPLVTQQISLQANRGTSWWWLIILFFLALIPVTYFWVLPAVADFAARQIPPAYEQKLGQTLATQIISESEDSLQTANLRGFARQLNLPAPYPITFTVIRNAEPNAFAVPGGHIVVHQGMFHIIKSPEALAALLGHEYGHLKLRHSLRALFRSLSGYIFISAIIGDVSAITAIIIENANALKSLEYSRSFETEADLLGLQIMQQHQLNPKGMVQLFEQLQAHNQGRSQDLEFISTHPALSSRIRNIQKRIKQNNAFPPPSDSLQYFWQQLQKKRTSEKK</sequence>
<evidence type="ECO:0000313" key="11">
    <source>
        <dbReference type="Proteomes" id="UP000323426"/>
    </source>
</evidence>
<evidence type="ECO:0000256" key="3">
    <source>
        <dbReference type="ARBA" id="ARBA00022801"/>
    </source>
</evidence>
<dbReference type="GO" id="GO:0046872">
    <property type="term" value="F:metal ion binding"/>
    <property type="evidence" value="ECO:0007669"/>
    <property type="project" value="UniProtKB-KW"/>
</dbReference>
<evidence type="ECO:0000259" key="8">
    <source>
        <dbReference type="Pfam" id="PF01435"/>
    </source>
</evidence>
<dbReference type="AlphaFoldDB" id="A0A5M6D4M8"/>
<feature type="domain" description="Peptidase M48" evidence="8">
    <location>
        <begin position="168"/>
        <end position="338"/>
    </location>
</feature>